<evidence type="ECO:0000313" key="1">
    <source>
        <dbReference type="EMBL" id="CAG8783978.1"/>
    </source>
</evidence>
<reference evidence="1 2" key="1">
    <citation type="submission" date="2021-06" db="EMBL/GenBank/DDBJ databases">
        <authorList>
            <person name="Kallberg Y."/>
            <person name="Tangrot J."/>
            <person name="Rosling A."/>
        </authorList>
    </citation>
    <scope>NUCLEOTIDE SEQUENCE [LARGE SCALE GENOMIC DNA]</scope>
    <source>
        <strain evidence="1 2">120-4 pot B 10/14</strain>
    </source>
</reference>
<organism evidence="1 2">
    <name type="scientific">Gigaspora margarita</name>
    <dbReference type="NCBI Taxonomy" id="4874"/>
    <lineage>
        <taxon>Eukaryota</taxon>
        <taxon>Fungi</taxon>
        <taxon>Fungi incertae sedis</taxon>
        <taxon>Mucoromycota</taxon>
        <taxon>Glomeromycotina</taxon>
        <taxon>Glomeromycetes</taxon>
        <taxon>Diversisporales</taxon>
        <taxon>Gigasporaceae</taxon>
        <taxon>Gigaspora</taxon>
    </lineage>
</organism>
<comment type="caution">
    <text evidence="1">The sequence shown here is derived from an EMBL/GenBank/DDBJ whole genome shotgun (WGS) entry which is preliminary data.</text>
</comment>
<dbReference type="SUPFAM" id="SSF52047">
    <property type="entry name" value="RNI-like"/>
    <property type="match status" value="1"/>
</dbReference>
<keyword evidence="2" id="KW-1185">Reference proteome</keyword>
<name>A0ABN7VN96_GIGMA</name>
<gene>
    <name evidence="1" type="ORF">GMARGA_LOCUS20135</name>
</gene>
<sequence>MTHTIHKTLETLAIHDEDSREDFFSNFEDINYAIEQLQNEKASFNGTNREITSNENKRTSSYTTKMLLLKSQNLRKLVLQGIKFNKDNLANLVPNLEVLSIRNSFGNPLKGQNILKNLQKLELVDNDIELNKIMLKAKCKALKFFIILRWN</sequence>
<proteinExistence type="predicted"/>
<accession>A0ABN7VN96</accession>
<dbReference type="Proteomes" id="UP000789901">
    <property type="component" value="Unassembled WGS sequence"/>
</dbReference>
<dbReference type="EMBL" id="CAJVQB010017381">
    <property type="protein sequence ID" value="CAG8783978.1"/>
    <property type="molecule type" value="Genomic_DNA"/>
</dbReference>
<evidence type="ECO:0000313" key="2">
    <source>
        <dbReference type="Proteomes" id="UP000789901"/>
    </source>
</evidence>
<protein>
    <submittedName>
        <fullName evidence="1">28455_t:CDS:1</fullName>
    </submittedName>
</protein>